<reference evidence="1 2" key="1">
    <citation type="journal article" date="2018" name="Nat. Biotechnol.">
        <title>A standardized bacterial taxonomy based on genome phylogeny substantially revises the tree of life.</title>
        <authorList>
            <person name="Parks D.H."/>
            <person name="Chuvochina M."/>
            <person name="Waite D.W."/>
            <person name="Rinke C."/>
            <person name="Skarshewski A."/>
            <person name="Chaumeil P.A."/>
            <person name="Hugenholtz P."/>
        </authorList>
    </citation>
    <scope>NUCLEOTIDE SEQUENCE [LARGE SCALE GENOMIC DNA]</scope>
    <source>
        <strain evidence="1">UBA9169</strain>
    </source>
</reference>
<accession>A0A348WEG6</accession>
<comment type="caution">
    <text evidence="1">The sequence shown here is derived from an EMBL/GenBank/DDBJ whole genome shotgun (WGS) entry which is preliminary data.</text>
</comment>
<protein>
    <submittedName>
        <fullName evidence="1">Uncharacterized protein</fullName>
    </submittedName>
</protein>
<evidence type="ECO:0000313" key="2">
    <source>
        <dbReference type="Proteomes" id="UP000264719"/>
    </source>
</evidence>
<organism evidence="1 2">
    <name type="scientific">Roseovarius nubinhibens</name>
    <dbReference type="NCBI Taxonomy" id="314263"/>
    <lineage>
        <taxon>Bacteria</taxon>
        <taxon>Pseudomonadati</taxon>
        <taxon>Pseudomonadota</taxon>
        <taxon>Alphaproteobacteria</taxon>
        <taxon>Rhodobacterales</taxon>
        <taxon>Roseobacteraceae</taxon>
        <taxon>Roseovarius</taxon>
    </lineage>
</organism>
<name>A0A348WEG6_9RHOB</name>
<evidence type="ECO:0000313" key="1">
    <source>
        <dbReference type="EMBL" id="HAR52928.1"/>
    </source>
</evidence>
<gene>
    <name evidence="1" type="ORF">DCS45_13785</name>
</gene>
<dbReference type="Proteomes" id="UP000264719">
    <property type="component" value="Unassembled WGS sequence"/>
</dbReference>
<dbReference type="RefSeq" id="WP_339855884.1">
    <property type="nucleotide sequence ID" value="NZ_CAXAXR010000028.1"/>
</dbReference>
<dbReference type="AlphaFoldDB" id="A0A348WEG6"/>
<sequence length="246" mass="26862">MSVIEDIWARMEEQAERQAAEVARLDAVRAKGYVPSEVGPEIPEAPARGPVRMVEMMASYPKGDDGFEVKPSGFMGRKTLQRADSFDVMAAKAARHKKPAPFSPSQVAMGRFYRDLVEKHASAGMKCSSMESLSQRGSGSDGGGYMDAVLRDSARIAALHNRIGDGSALVVRRIRPSARGSRVSITDRRLVDIICLEEGTMSDVLRAHGWSVKSDHIKALTQALREALDRMMGPVSRTNFSAVHFG</sequence>
<proteinExistence type="predicted"/>
<dbReference type="EMBL" id="DMVW01000128">
    <property type="protein sequence ID" value="HAR52928.1"/>
    <property type="molecule type" value="Genomic_DNA"/>
</dbReference>